<sequence>MRPSHNLIATLLGLSLTTVHAVDFSGSYSQNFDSMGTSGTAAPAGWTFYGGMGGSNSTWGSSIPAADAGLGTANATLTASTSTSTSSNTAGYNYASSSSTADRCLGSSPTSGRGVAWQLSLTNTGTSAIGEIELGYLTRRFTAPSDANELPGHRVFYSLNNGSTWTNVAALNPVISGTTGVVVPTMVGVTTVPATSITFSSGWTPGSVLLLRWADDNAAQSSPDQIIGLDNVIIAAVAGNTLPEVALTAPSTGASYDAPATIALTATASDTDGTISKVEFYNGATKLGEDTTEPYELVLSNVISGSYSLAAKAIDNVSGAITSAAASVTVTNVDNVLPTVAITSPVDTSTRISGGFTIEASASDTDGAVSKVEFYDGATKLGEDTSAPFVFAWASPAIGSHTLTAVATDNDSGTTTSTAVDIEVVQALSATVIAKESVWNYLDNGSDQGTAWKEPAFNDSAWASGKGVLGGGDGHIDTIINIGPSGNRYITTYFRRTFELTGAAAVQALDFNILRDDGVVVFINGVEVARQNLPAGPINYLTDTPAIIDGSAESTYFPATASPLPPLVEGTNVIAVEVHQRDGNSSDLGFDLEMITRALPGEAPEVTLTSPADDATYQAPASVTLIADATDSDGTIAKVEFFAGATKIGEDTEAPFAFEWTMVPQGSYTLTAKATDNLGLGKTSEAADIVVTAPATAAPAVSITAPANEASYMAPAVIEITATAEDSDGTIAKVEFFNGVTKLGEDDSEPYSFSWTGVQQGDYTLTAKATDNMTATAISTAITVHVVPNQPPLIAPLAPVDLAEVPAPAATLQVLLDDPEDLPLTVTFYGRPKSPTPGADFTVITLPDTQFYSENNNNRFSQFLSQTNWIVSSKTTLNTAFVAHMGDMVQNGDSVDAEWQRADQAMDIIEDPATTLLTHGIPWGGAPGNHDGGGSKWNQYFGSARWAGRPYFQGNFGGSNVNNYQFFSASGMDFIVINLAYNSNTNGNQAVMDWADALLKAYPQRRAIVTSHWLIDLGNQAPWGGHGQAVYDNLKDNPNLFLMLCGHIHGEGRRQDTFQGRTVHTILQDYQSRSGYPGGLGGGDGWLRYYVFSPATNTITAKTYRTTSGAYETDADSEFTFAYNMQAPAPWTQLGTVEVPAGGSAAQVEWTGLATGTDYEWYVSVTDGVTPVGSTIRSFSAVTPPAVTVSITATDARAGESGADQELALTITRSGSTTAALNVPLLSSGTATAGSDYTGFTASVTIPANESSVVLPLTAVADAEAEGEETVIITLGSSPDFTAGSPASSNAIIADRPAQGFYHQNIPDPGKRAPGEDADADGVANVIEYFMGTLPGDGGSRGTLEVQAPGSGTIKIRYPRALNRTDVTAALEWSAALDGTWHASGESEDDVTVAFSEAVVSGPEADPETVEATATITGSAVKVFVRLRAD</sequence>
<dbReference type="InterPro" id="IPR051918">
    <property type="entry name" value="STPP_CPPED1"/>
</dbReference>
<keyword evidence="3" id="KW-0106">Calcium</keyword>
<dbReference type="SUPFAM" id="SSF56300">
    <property type="entry name" value="Metallo-dependent phosphatases"/>
    <property type="match status" value="1"/>
</dbReference>
<dbReference type="SUPFAM" id="SSF141072">
    <property type="entry name" value="CalX-like"/>
    <property type="match status" value="1"/>
</dbReference>
<comment type="caution">
    <text evidence="6">The sequence shown here is derived from an EMBL/GenBank/DDBJ whole genome shotgun (WGS) entry which is preliminary data.</text>
</comment>
<accession>A0ABT3GQB0</accession>
<reference evidence="6 7" key="1">
    <citation type="submission" date="2022-10" db="EMBL/GenBank/DDBJ databases">
        <title>Luteolibacter arcticus strain CCTCC AB 2014275, whole genome shotgun sequencing project.</title>
        <authorList>
            <person name="Zhao G."/>
            <person name="Shen L."/>
        </authorList>
    </citation>
    <scope>NUCLEOTIDE SEQUENCE [LARGE SCALE GENOMIC DNA]</scope>
    <source>
        <strain evidence="6 7">CCTCC AB 2014275</strain>
    </source>
</reference>
<dbReference type="InterPro" id="IPR003644">
    <property type="entry name" value="Calx_beta"/>
</dbReference>
<dbReference type="InterPro" id="IPR013783">
    <property type="entry name" value="Ig-like_fold"/>
</dbReference>
<name>A0ABT3GQB0_9BACT</name>
<evidence type="ECO:0000313" key="6">
    <source>
        <dbReference type="EMBL" id="MCW1925672.1"/>
    </source>
</evidence>
<dbReference type="SMART" id="SM00237">
    <property type="entry name" value="Calx_beta"/>
    <property type="match status" value="1"/>
</dbReference>
<dbReference type="InterPro" id="IPR029052">
    <property type="entry name" value="Metallo-depent_PP-like"/>
</dbReference>
<evidence type="ECO:0000256" key="2">
    <source>
        <dbReference type="ARBA" id="ARBA00022737"/>
    </source>
</evidence>
<dbReference type="Pfam" id="PF03160">
    <property type="entry name" value="Calx-beta"/>
    <property type="match status" value="1"/>
</dbReference>
<organism evidence="6 7">
    <name type="scientific">Luteolibacter arcticus</name>
    <dbReference type="NCBI Taxonomy" id="1581411"/>
    <lineage>
        <taxon>Bacteria</taxon>
        <taxon>Pseudomonadati</taxon>
        <taxon>Verrucomicrobiota</taxon>
        <taxon>Verrucomicrobiia</taxon>
        <taxon>Verrucomicrobiales</taxon>
        <taxon>Verrucomicrobiaceae</taxon>
        <taxon>Luteolibacter</taxon>
    </lineage>
</organism>
<protein>
    <submittedName>
        <fullName evidence="6">Ig-like domain-containing protein</fullName>
    </submittedName>
</protein>
<feature type="chain" id="PRO_5047294155" evidence="4">
    <location>
        <begin position="22"/>
        <end position="1430"/>
    </location>
</feature>
<evidence type="ECO:0000313" key="7">
    <source>
        <dbReference type="Proteomes" id="UP001320876"/>
    </source>
</evidence>
<dbReference type="Proteomes" id="UP001320876">
    <property type="component" value="Unassembled WGS sequence"/>
</dbReference>
<dbReference type="Gene3D" id="2.60.40.10">
    <property type="entry name" value="Immunoglobulins"/>
    <property type="match status" value="4"/>
</dbReference>
<feature type="domain" description="Calx-beta" evidence="5">
    <location>
        <begin position="1176"/>
        <end position="1276"/>
    </location>
</feature>
<evidence type="ECO:0000256" key="4">
    <source>
        <dbReference type="SAM" id="SignalP"/>
    </source>
</evidence>
<dbReference type="Gene3D" id="3.60.21.10">
    <property type="match status" value="1"/>
</dbReference>
<gene>
    <name evidence="6" type="ORF">OKA05_24150</name>
</gene>
<dbReference type="PANTHER" id="PTHR43143:SF5">
    <property type="entry name" value="SECRETED PROTEIN"/>
    <property type="match status" value="1"/>
</dbReference>
<keyword evidence="2" id="KW-0677">Repeat</keyword>
<dbReference type="PANTHER" id="PTHR43143">
    <property type="entry name" value="METALLOPHOSPHOESTERASE, CALCINEURIN SUPERFAMILY"/>
    <property type="match status" value="1"/>
</dbReference>
<dbReference type="Gene3D" id="2.60.120.260">
    <property type="entry name" value="Galactose-binding domain-like"/>
    <property type="match status" value="1"/>
</dbReference>
<evidence type="ECO:0000256" key="1">
    <source>
        <dbReference type="ARBA" id="ARBA00022729"/>
    </source>
</evidence>
<evidence type="ECO:0000256" key="3">
    <source>
        <dbReference type="ARBA" id="ARBA00022837"/>
    </source>
</evidence>
<dbReference type="RefSeq" id="WP_264489779.1">
    <property type="nucleotide sequence ID" value="NZ_JAPDDT010000016.1"/>
</dbReference>
<dbReference type="Pfam" id="PF17957">
    <property type="entry name" value="Big_7"/>
    <property type="match status" value="4"/>
</dbReference>
<keyword evidence="1 4" id="KW-0732">Signal</keyword>
<dbReference type="Gene3D" id="2.60.40.2030">
    <property type="match status" value="1"/>
</dbReference>
<dbReference type="InterPro" id="IPR038081">
    <property type="entry name" value="CalX-like_sf"/>
</dbReference>
<proteinExistence type="predicted"/>
<dbReference type="InterPro" id="IPR004843">
    <property type="entry name" value="Calcineurin-like_PHP"/>
</dbReference>
<keyword evidence="7" id="KW-1185">Reference proteome</keyword>
<dbReference type="EMBL" id="JAPDDT010000016">
    <property type="protein sequence ID" value="MCW1925672.1"/>
    <property type="molecule type" value="Genomic_DNA"/>
</dbReference>
<evidence type="ECO:0000259" key="5">
    <source>
        <dbReference type="SMART" id="SM00237"/>
    </source>
</evidence>
<dbReference type="Pfam" id="PF00149">
    <property type="entry name" value="Metallophos"/>
    <property type="match status" value="1"/>
</dbReference>
<feature type="signal peptide" evidence="4">
    <location>
        <begin position="1"/>
        <end position="21"/>
    </location>
</feature>